<keyword evidence="10" id="KW-1185">Reference proteome</keyword>
<dbReference type="Pfam" id="PF06155">
    <property type="entry name" value="GBBH-like_N"/>
    <property type="match status" value="1"/>
</dbReference>
<evidence type="ECO:0000313" key="10">
    <source>
        <dbReference type="Proteomes" id="UP001623232"/>
    </source>
</evidence>
<feature type="domain" description="TauD/TfdA-like" evidence="7">
    <location>
        <begin position="131"/>
        <end position="366"/>
    </location>
</feature>
<keyword evidence="5" id="KW-0560">Oxidoreductase</keyword>
<dbReference type="SUPFAM" id="SSF51197">
    <property type="entry name" value="Clavaminate synthase-like"/>
    <property type="match status" value="1"/>
</dbReference>
<sequence>MTDLPWTPDFEVWPIDHHAARLQHSAEALEVIWSDGRTSQHHVLLLRENSPDPATIHPKAREMRISPTGIEAEVAITGAGILESGAVDVRFSDGTTSAYHPGWLRGTAWFGAPDPIPPILWRGADLTEPPTFDGPQALEDPRVFLRWLEALRDYGVARLRGLPQQDGLLEEIVTRIGPVRESNFGRQYVLEIKDDPDSQAFTPDRLLQHIDMPTRETPHGLQFLYIRANTTTGGEGIYVDAYRIAEDMREDEPEHYQSLVTDVWDYSNRARRSDYRARGPVVETDANGTITGVRYNTFLRAPLRAPLEVQARAYRAYRAFCARAQDPRYEMTIRYEPGDLLAFDNRRALHGRAGYDAKGGTRFIEGIYADRDDLHSCIRTAHRRIRAEAQS</sequence>
<comment type="cofactor">
    <cofactor evidence="1">
        <name>Fe(2+)</name>
        <dbReference type="ChEBI" id="CHEBI:29033"/>
    </cofactor>
</comment>
<proteinExistence type="inferred from homology"/>
<evidence type="ECO:0000259" key="7">
    <source>
        <dbReference type="Pfam" id="PF02668"/>
    </source>
</evidence>
<dbReference type="InterPro" id="IPR050411">
    <property type="entry name" value="AlphaKG_dependent_hydroxylases"/>
</dbReference>
<reference evidence="9 10" key="1">
    <citation type="submission" date="2023-04" db="EMBL/GenBank/DDBJ databases">
        <title>Complete genome sequence of Alisedimentitalea scapharcae.</title>
        <authorList>
            <person name="Rong J.-C."/>
            <person name="Yi M.-L."/>
            <person name="Zhao Q."/>
        </authorList>
    </citation>
    <scope>NUCLEOTIDE SEQUENCE [LARGE SCALE GENOMIC DNA]</scope>
    <source>
        <strain evidence="9 10">KCTC 42119</strain>
    </source>
</reference>
<evidence type="ECO:0000259" key="8">
    <source>
        <dbReference type="Pfam" id="PF06155"/>
    </source>
</evidence>
<evidence type="ECO:0000313" key="9">
    <source>
        <dbReference type="EMBL" id="WZK90657.1"/>
    </source>
</evidence>
<dbReference type="PANTHER" id="PTHR10696">
    <property type="entry name" value="GAMMA-BUTYROBETAINE HYDROXYLASE-RELATED"/>
    <property type="match status" value="1"/>
</dbReference>
<protein>
    <submittedName>
        <fullName evidence="9">TauD/TfdA family dioxygenase</fullName>
    </submittedName>
</protein>
<comment type="similarity">
    <text evidence="2">Belongs to the gamma-BBH/TMLD family.</text>
</comment>
<evidence type="ECO:0000256" key="4">
    <source>
        <dbReference type="ARBA" id="ARBA00022964"/>
    </source>
</evidence>
<dbReference type="EMBL" id="CP123584">
    <property type="protein sequence ID" value="WZK90657.1"/>
    <property type="molecule type" value="Genomic_DNA"/>
</dbReference>
<dbReference type="GO" id="GO:0051213">
    <property type="term" value="F:dioxygenase activity"/>
    <property type="evidence" value="ECO:0007669"/>
    <property type="project" value="UniProtKB-KW"/>
</dbReference>
<dbReference type="Gene3D" id="3.30.2020.30">
    <property type="match status" value="1"/>
</dbReference>
<dbReference type="InterPro" id="IPR038492">
    <property type="entry name" value="GBBH-like_N_sf"/>
</dbReference>
<dbReference type="Gene3D" id="3.60.130.10">
    <property type="entry name" value="Clavaminate synthase-like"/>
    <property type="match status" value="1"/>
</dbReference>
<gene>
    <name evidence="9" type="ORF">QEZ52_08955</name>
</gene>
<dbReference type="Pfam" id="PF02668">
    <property type="entry name" value="TauD"/>
    <property type="match status" value="1"/>
</dbReference>
<evidence type="ECO:0000256" key="1">
    <source>
        <dbReference type="ARBA" id="ARBA00001954"/>
    </source>
</evidence>
<dbReference type="InterPro" id="IPR010376">
    <property type="entry name" value="GBBH-like_N"/>
</dbReference>
<evidence type="ECO:0000256" key="3">
    <source>
        <dbReference type="ARBA" id="ARBA00022723"/>
    </source>
</evidence>
<dbReference type="InterPro" id="IPR042098">
    <property type="entry name" value="TauD-like_sf"/>
</dbReference>
<feature type="domain" description="Gamma-butyrobetaine hydroxylase-like N-terminal" evidence="8">
    <location>
        <begin position="21"/>
        <end position="104"/>
    </location>
</feature>
<dbReference type="PANTHER" id="PTHR10696:SF25">
    <property type="entry name" value="OXIDOREDUCTASE AIM17-RELATED"/>
    <property type="match status" value="1"/>
</dbReference>
<organism evidence="9 10">
    <name type="scientific">Aliisedimentitalea scapharcae</name>
    <dbReference type="NCBI Taxonomy" id="1524259"/>
    <lineage>
        <taxon>Bacteria</taxon>
        <taxon>Pseudomonadati</taxon>
        <taxon>Pseudomonadota</taxon>
        <taxon>Alphaproteobacteria</taxon>
        <taxon>Rhodobacterales</taxon>
        <taxon>Roseobacteraceae</taxon>
        <taxon>Aliisedimentitalea</taxon>
    </lineage>
</organism>
<evidence type="ECO:0000256" key="6">
    <source>
        <dbReference type="ARBA" id="ARBA00023004"/>
    </source>
</evidence>
<keyword evidence="3" id="KW-0479">Metal-binding</keyword>
<evidence type="ECO:0000256" key="5">
    <source>
        <dbReference type="ARBA" id="ARBA00023002"/>
    </source>
</evidence>
<dbReference type="Proteomes" id="UP001623232">
    <property type="component" value="Chromosome"/>
</dbReference>
<name>A0ABZ2XXI2_9RHOB</name>
<accession>A0ABZ2XXI2</accession>
<keyword evidence="4 9" id="KW-0223">Dioxygenase</keyword>
<evidence type="ECO:0000256" key="2">
    <source>
        <dbReference type="ARBA" id="ARBA00008654"/>
    </source>
</evidence>
<dbReference type="RefSeq" id="WP_406649613.1">
    <property type="nucleotide sequence ID" value="NZ_CP123584.1"/>
</dbReference>
<dbReference type="InterPro" id="IPR003819">
    <property type="entry name" value="TauD/TfdA-like"/>
</dbReference>
<keyword evidence="6" id="KW-0408">Iron</keyword>